<evidence type="ECO:0000313" key="2">
    <source>
        <dbReference type="Proteomes" id="UP001196413"/>
    </source>
</evidence>
<gene>
    <name evidence="1" type="ORF">KIN20_008278</name>
</gene>
<dbReference type="Proteomes" id="UP001196413">
    <property type="component" value="Unassembled WGS sequence"/>
</dbReference>
<reference evidence="1" key="1">
    <citation type="submission" date="2021-06" db="EMBL/GenBank/DDBJ databases">
        <title>Parelaphostrongylus tenuis whole genome reference sequence.</title>
        <authorList>
            <person name="Garwood T.J."/>
            <person name="Larsen P.A."/>
            <person name="Fountain-Jones N.M."/>
            <person name="Garbe J.R."/>
            <person name="Macchietto M.G."/>
            <person name="Kania S.A."/>
            <person name="Gerhold R.W."/>
            <person name="Richards J.E."/>
            <person name="Wolf T.M."/>
        </authorList>
    </citation>
    <scope>NUCLEOTIDE SEQUENCE</scope>
    <source>
        <strain evidence="1">MNPRO001-30</strain>
        <tissue evidence="1">Meninges</tissue>
    </source>
</reference>
<accession>A0AAD5MNN6</accession>
<comment type="caution">
    <text evidence="1">The sequence shown here is derived from an EMBL/GenBank/DDBJ whole genome shotgun (WGS) entry which is preliminary data.</text>
</comment>
<dbReference type="EMBL" id="JAHQIW010001301">
    <property type="protein sequence ID" value="KAJ1352087.1"/>
    <property type="molecule type" value="Genomic_DNA"/>
</dbReference>
<keyword evidence="2" id="KW-1185">Reference proteome</keyword>
<evidence type="ECO:0000313" key="1">
    <source>
        <dbReference type="EMBL" id="KAJ1352087.1"/>
    </source>
</evidence>
<name>A0AAD5MNN6_PARTN</name>
<organism evidence="1 2">
    <name type="scientific">Parelaphostrongylus tenuis</name>
    <name type="common">Meningeal worm</name>
    <dbReference type="NCBI Taxonomy" id="148309"/>
    <lineage>
        <taxon>Eukaryota</taxon>
        <taxon>Metazoa</taxon>
        <taxon>Ecdysozoa</taxon>
        <taxon>Nematoda</taxon>
        <taxon>Chromadorea</taxon>
        <taxon>Rhabditida</taxon>
        <taxon>Rhabditina</taxon>
        <taxon>Rhabditomorpha</taxon>
        <taxon>Strongyloidea</taxon>
        <taxon>Metastrongylidae</taxon>
        <taxon>Parelaphostrongylus</taxon>
    </lineage>
</organism>
<protein>
    <submittedName>
        <fullName evidence="1">Uncharacterized protein</fullName>
    </submittedName>
</protein>
<dbReference type="AlphaFoldDB" id="A0AAD5MNN6"/>
<proteinExistence type="predicted"/>
<sequence>MEVYLERGKSSEEHHTISEIKPLQQFGGLLSQILVQYRVLWANQRKPENFCVTPTLIADRS</sequence>